<proteinExistence type="predicted"/>
<evidence type="ECO:0000313" key="3">
    <source>
        <dbReference type="Proteomes" id="UP000324222"/>
    </source>
</evidence>
<evidence type="ECO:0000313" key="2">
    <source>
        <dbReference type="EMBL" id="MPC75235.1"/>
    </source>
</evidence>
<feature type="region of interest" description="Disordered" evidence="1">
    <location>
        <begin position="21"/>
        <end position="53"/>
    </location>
</feature>
<evidence type="ECO:0000256" key="1">
    <source>
        <dbReference type="SAM" id="MobiDB-lite"/>
    </source>
</evidence>
<dbReference type="Proteomes" id="UP000324222">
    <property type="component" value="Unassembled WGS sequence"/>
</dbReference>
<dbReference type="EMBL" id="VSRR010040648">
    <property type="protein sequence ID" value="MPC75235.1"/>
    <property type="molecule type" value="Genomic_DNA"/>
</dbReference>
<reference evidence="2 3" key="1">
    <citation type="submission" date="2019-05" db="EMBL/GenBank/DDBJ databases">
        <title>Another draft genome of Portunus trituberculatus and its Hox gene families provides insights of decapod evolution.</title>
        <authorList>
            <person name="Jeong J.-H."/>
            <person name="Song I."/>
            <person name="Kim S."/>
            <person name="Choi T."/>
            <person name="Kim D."/>
            <person name="Ryu S."/>
            <person name="Kim W."/>
        </authorList>
    </citation>
    <scope>NUCLEOTIDE SEQUENCE [LARGE SCALE GENOMIC DNA]</scope>
    <source>
        <tissue evidence="2">Muscle</tissue>
    </source>
</reference>
<dbReference type="PROSITE" id="PS51257">
    <property type="entry name" value="PROKAR_LIPOPROTEIN"/>
    <property type="match status" value="1"/>
</dbReference>
<protein>
    <submittedName>
        <fullName evidence="2">Uncharacterized protein</fullName>
    </submittedName>
</protein>
<comment type="caution">
    <text evidence="2">The sequence shown here is derived from an EMBL/GenBank/DDBJ whole genome shotgun (WGS) entry which is preliminary data.</text>
</comment>
<keyword evidence="3" id="KW-1185">Reference proteome</keyword>
<accession>A0A5B7HZD9</accession>
<organism evidence="2 3">
    <name type="scientific">Portunus trituberculatus</name>
    <name type="common">Swimming crab</name>
    <name type="synonym">Neptunus trituberculatus</name>
    <dbReference type="NCBI Taxonomy" id="210409"/>
    <lineage>
        <taxon>Eukaryota</taxon>
        <taxon>Metazoa</taxon>
        <taxon>Ecdysozoa</taxon>
        <taxon>Arthropoda</taxon>
        <taxon>Crustacea</taxon>
        <taxon>Multicrustacea</taxon>
        <taxon>Malacostraca</taxon>
        <taxon>Eumalacostraca</taxon>
        <taxon>Eucarida</taxon>
        <taxon>Decapoda</taxon>
        <taxon>Pleocyemata</taxon>
        <taxon>Brachyura</taxon>
        <taxon>Eubrachyura</taxon>
        <taxon>Portunoidea</taxon>
        <taxon>Portunidae</taxon>
        <taxon>Portuninae</taxon>
        <taxon>Portunus</taxon>
    </lineage>
</organism>
<dbReference type="AlphaFoldDB" id="A0A5B7HZD9"/>
<name>A0A5B7HZD9_PORTR</name>
<feature type="compositionally biased region" description="Pro residues" evidence="1">
    <location>
        <begin position="26"/>
        <end position="47"/>
    </location>
</feature>
<sequence length="80" mass="8126">MRHDGGLSTAAAGSCVGVTASLLPRPSHPTPAPPPVSPPPSPPPPCVTPRSPSLRSVSIHSAAHPCMLKCDCLKLKNIAC</sequence>
<gene>
    <name evidence="2" type="ORF">E2C01_069619</name>
</gene>